<name>A0A348AJ36_9FIRM</name>
<dbReference type="SUPFAM" id="SSF81301">
    <property type="entry name" value="Nucleotidyltransferase"/>
    <property type="match status" value="1"/>
</dbReference>
<dbReference type="Gene3D" id="3.30.460.10">
    <property type="entry name" value="Beta Polymerase, domain 2"/>
    <property type="match status" value="1"/>
</dbReference>
<evidence type="ECO:0000313" key="2">
    <source>
        <dbReference type="EMBL" id="BBB91084.1"/>
    </source>
</evidence>
<dbReference type="InterPro" id="IPR043519">
    <property type="entry name" value="NT_sf"/>
</dbReference>
<evidence type="ECO:0000259" key="1">
    <source>
        <dbReference type="Pfam" id="PF01909"/>
    </source>
</evidence>
<dbReference type="Pfam" id="PF01909">
    <property type="entry name" value="NTP_transf_2"/>
    <property type="match status" value="1"/>
</dbReference>
<evidence type="ECO:0000313" key="3">
    <source>
        <dbReference type="Proteomes" id="UP000276437"/>
    </source>
</evidence>
<gene>
    <name evidence="2" type="ORF">MAMMFC1_01752</name>
</gene>
<dbReference type="CDD" id="cd05403">
    <property type="entry name" value="NT_KNTase_like"/>
    <property type="match status" value="1"/>
</dbReference>
<dbReference type="KEGG" id="mana:MAMMFC1_01752"/>
<keyword evidence="2" id="KW-0808">Transferase</keyword>
<dbReference type="Proteomes" id="UP000276437">
    <property type="component" value="Chromosome"/>
</dbReference>
<keyword evidence="3" id="KW-1185">Reference proteome</keyword>
<dbReference type="GO" id="GO:0016779">
    <property type="term" value="F:nucleotidyltransferase activity"/>
    <property type="evidence" value="ECO:0007669"/>
    <property type="project" value="InterPro"/>
</dbReference>
<proteinExistence type="predicted"/>
<reference evidence="2 3" key="1">
    <citation type="journal article" date="2018" name="Int. J. Syst. Evol. Microbiol.">
        <title>Methylomusa anaerophila gen. nov., sp. nov., an anaerobic methanol-utilizing bacterium isolated from a microbial fuel cell.</title>
        <authorList>
            <person name="Amano N."/>
            <person name="Yamamuro A."/>
            <person name="Miyahara M."/>
            <person name="Kouzuma A."/>
            <person name="Abe T."/>
            <person name="Watanabe K."/>
        </authorList>
    </citation>
    <scope>NUCLEOTIDE SEQUENCE [LARGE SCALE GENOMIC DNA]</scope>
    <source>
        <strain evidence="2 3">MMFC1</strain>
    </source>
</reference>
<dbReference type="OrthoDB" id="9809668at2"/>
<protein>
    <submittedName>
        <fullName evidence="2">Nucleotidyltransferase domain protein</fullName>
    </submittedName>
</protein>
<dbReference type="AlphaFoldDB" id="A0A348AJ36"/>
<organism evidence="2 3">
    <name type="scientific">Methylomusa anaerophila</name>
    <dbReference type="NCBI Taxonomy" id="1930071"/>
    <lineage>
        <taxon>Bacteria</taxon>
        <taxon>Bacillati</taxon>
        <taxon>Bacillota</taxon>
        <taxon>Negativicutes</taxon>
        <taxon>Selenomonadales</taxon>
        <taxon>Sporomusaceae</taxon>
        <taxon>Methylomusa</taxon>
    </lineage>
</organism>
<accession>A0A348AJ36</accession>
<dbReference type="RefSeq" id="WP_126308148.1">
    <property type="nucleotide sequence ID" value="NZ_AP018449.1"/>
</dbReference>
<dbReference type="EMBL" id="AP018449">
    <property type="protein sequence ID" value="BBB91084.1"/>
    <property type="molecule type" value="Genomic_DNA"/>
</dbReference>
<sequence length="101" mass="11583">MVNKEEVISKLNRAFPVLRDFGKYKVKRIGLYGSVARGDNGPDSDIDILVEFFNKDDTTAFRGTDDVKRRLEPLFKSDILHVEPYPIPDSDDPKELIWIEG</sequence>
<dbReference type="InterPro" id="IPR002934">
    <property type="entry name" value="Polymerase_NTP_transf_dom"/>
</dbReference>
<feature type="domain" description="Polymerase nucleotidyl transferase" evidence="1">
    <location>
        <begin position="23"/>
        <end position="57"/>
    </location>
</feature>